<feature type="domain" description="Mut7-C RNAse" evidence="2">
    <location>
        <begin position="97"/>
        <end position="237"/>
    </location>
</feature>
<accession>A0A1I1M9H9</accession>
<gene>
    <name evidence="4" type="ORF">SAMN05421773_106163</name>
</gene>
<dbReference type="Pfam" id="PF01927">
    <property type="entry name" value="Mut7-C"/>
    <property type="match status" value="1"/>
</dbReference>
<dbReference type="Proteomes" id="UP000199207">
    <property type="component" value="Unassembled WGS sequence"/>
</dbReference>
<evidence type="ECO:0000259" key="3">
    <source>
        <dbReference type="Pfam" id="PF14451"/>
    </source>
</evidence>
<dbReference type="STRING" id="910347.SAMN05421773_106163"/>
<dbReference type="PANTHER" id="PTHR39081">
    <property type="entry name" value="MUT7-C DOMAIN-CONTAINING PROTEIN"/>
    <property type="match status" value="1"/>
</dbReference>
<organism evidence="4 5">
    <name type="scientific">Streptomyces aidingensis</name>
    <dbReference type="NCBI Taxonomy" id="910347"/>
    <lineage>
        <taxon>Bacteria</taxon>
        <taxon>Bacillati</taxon>
        <taxon>Actinomycetota</taxon>
        <taxon>Actinomycetes</taxon>
        <taxon>Kitasatosporales</taxon>
        <taxon>Streptomycetaceae</taxon>
        <taxon>Streptomyces</taxon>
    </lineage>
</organism>
<feature type="domain" description="Ubiquitin Mut7-C" evidence="3">
    <location>
        <begin position="10"/>
        <end position="72"/>
    </location>
</feature>
<dbReference type="EMBL" id="FOLM01000006">
    <property type="protein sequence ID" value="SFC82167.1"/>
    <property type="molecule type" value="Genomic_DNA"/>
</dbReference>
<evidence type="ECO:0000313" key="4">
    <source>
        <dbReference type="EMBL" id="SFC82167.1"/>
    </source>
</evidence>
<feature type="region of interest" description="Disordered" evidence="1">
    <location>
        <begin position="244"/>
        <end position="268"/>
    </location>
</feature>
<dbReference type="Pfam" id="PF14451">
    <property type="entry name" value="Ub-Mut7C"/>
    <property type="match status" value="1"/>
</dbReference>
<protein>
    <recommendedName>
        <fullName evidence="6">Mut7-C RNAse domain-containing protein</fullName>
    </recommendedName>
</protein>
<dbReference type="OrthoDB" id="9797655at2"/>
<dbReference type="PANTHER" id="PTHR39081:SF1">
    <property type="entry name" value="MUT7-C RNASE DOMAIN-CONTAINING PROTEIN"/>
    <property type="match status" value="1"/>
</dbReference>
<evidence type="ECO:0000259" key="2">
    <source>
        <dbReference type="Pfam" id="PF01927"/>
    </source>
</evidence>
<dbReference type="AlphaFoldDB" id="A0A1I1M9H9"/>
<evidence type="ECO:0000313" key="5">
    <source>
        <dbReference type="Proteomes" id="UP000199207"/>
    </source>
</evidence>
<sequence length="268" mass="29342">MTGTRRPGLRLRIDPALRLLLHSRHRSGEPVVPHDGTSTVGHVIQSLGIPLTEVGEIRTDGTPVPAGHVPRPSPCADVVVDVLPVARPQPPPVRPLRFLLDVHLGGLARRLRLLGLDTAYHTERADEALLEQANAERRVLLTQDRGLLRRRALWAGAYVRGGGTEEQLADVLTRFAPPLEPWTRCPACNGALAPVDKAEIAHLLRPGTRRSYDVFLRCRDCARIYWRGAHHGSLRATVAAARELLDRPGPPPEAGGPGPVRQDRQSSE</sequence>
<name>A0A1I1M9H9_9ACTN</name>
<dbReference type="InterPro" id="IPR002782">
    <property type="entry name" value="Mut7-C_RNAse_dom"/>
</dbReference>
<evidence type="ECO:0008006" key="6">
    <source>
        <dbReference type="Google" id="ProtNLM"/>
    </source>
</evidence>
<dbReference type="InterPro" id="IPR027798">
    <property type="entry name" value="Ub_Mut7C"/>
</dbReference>
<evidence type="ECO:0000256" key="1">
    <source>
        <dbReference type="SAM" id="MobiDB-lite"/>
    </source>
</evidence>
<proteinExistence type="predicted"/>
<keyword evidence="5" id="KW-1185">Reference proteome</keyword>
<dbReference type="RefSeq" id="WP_093839041.1">
    <property type="nucleotide sequence ID" value="NZ_FOLM01000006.1"/>
</dbReference>
<reference evidence="4 5" key="1">
    <citation type="submission" date="2016-10" db="EMBL/GenBank/DDBJ databases">
        <authorList>
            <person name="de Groot N.N."/>
        </authorList>
    </citation>
    <scope>NUCLEOTIDE SEQUENCE [LARGE SCALE GENOMIC DNA]</scope>
    <source>
        <strain evidence="4 5">CGMCC 4.5739</strain>
    </source>
</reference>